<reference evidence="6" key="2">
    <citation type="submission" date="2020-05" db="UniProtKB">
        <authorList>
            <consortium name="EnsemblMetazoa"/>
        </authorList>
    </citation>
    <scope>IDENTIFICATION</scope>
    <source>
        <strain evidence="6">Epiroticus2</strain>
    </source>
</reference>
<keyword evidence="4" id="KW-1133">Transmembrane helix</keyword>
<keyword evidence="7" id="KW-1185">Reference proteome</keyword>
<dbReference type="SUPFAM" id="SSF52058">
    <property type="entry name" value="L domain-like"/>
    <property type="match status" value="1"/>
</dbReference>
<dbReference type="VEuPathDB" id="VectorBase:AEPI005953"/>
<name>A0A182PG94_9DIPT</name>
<feature type="chain" id="PRO_5046765208" description="LRRCT domain-containing protein" evidence="5">
    <location>
        <begin position="20"/>
        <end position="456"/>
    </location>
</feature>
<dbReference type="Gene3D" id="3.80.10.10">
    <property type="entry name" value="Ribonuclease Inhibitor"/>
    <property type="match status" value="1"/>
</dbReference>
<sequence length="456" mass="50010">MLLLVVILSQGVTGEYANASTICDRCRCETANQTHGVWGYSMINCAGKGVQHMLDSWPAPFDASDSETEIALSLSSNNLTHLQQLPATSATLIFACRHCNLESVASGLFLDTPNVMRVDLSYNRLTGDALSADAFRGQYDTEHQLEPLLLDELDLGANAISNLQEDVFTHIATLRELSLAGNPLGTLDGSTGRALAQLVHLEKLDLSFTSLVDIDDALLAELHALRELHIGGNQFTTIPDAVYRVPSLHILSLCGNPIEVLSIDKLRNNTAMEEFDLAVFRFIPQLEELDLSRSGLKGFRLPAATDDDSLHKNPFPHALEMLLLGENPWHCDCALQQIVHHAEMETLIYDDQHETRCETPYTVTALHLAELKYVDMCDLPMYDGGHGPAYEKPAFLRPGAILLSLLSVTIVVGLGIVIGLVIVCLKRRLKTQGLGFTSPVRYTSVRDSTASGFYQA</sequence>
<keyword evidence="1" id="KW-0433">Leucine-rich repeat</keyword>
<accession>A0A182PG94</accession>
<evidence type="ECO:0008006" key="8">
    <source>
        <dbReference type="Google" id="ProtNLM"/>
    </source>
</evidence>
<dbReference type="Proteomes" id="UP000075885">
    <property type="component" value="Unassembled WGS sequence"/>
</dbReference>
<dbReference type="PANTHER" id="PTHR24369">
    <property type="entry name" value="ANTIGEN BSP, PUTATIVE-RELATED"/>
    <property type="match status" value="1"/>
</dbReference>
<dbReference type="InterPro" id="IPR001611">
    <property type="entry name" value="Leu-rich_rpt"/>
</dbReference>
<dbReference type="InterPro" id="IPR032675">
    <property type="entry name" value="LRR_dom_sf"/>
</dbReference>
<proteinExistence type="predicted"/>
<dbReference type="STRING" id="199890.A0A182PG94"/>
<keyword evidence="4" id="KW-0472">Membrane</keyword>
<protein>
    <recommendedName>
        <fullName evidence="8">LRRCT domain-containing protein</fullName>
    </recommendedName>
</protein>
<keyword evidence="2 5" id="KW-0732">Signal</keyword>
<evidence type="ECO:0000256" key="4">
    <source>
        <dbReference type="SAM" id="Phobius"/>
    </source>
</evidence>
<feature type="signal peptide" evidence="5">
    <location>
        <begin position="1"/>
        <end position="19"/>
    </location>
</feature>
<dbReference type="PANTHER" id="PTHR24369:SF210">
    <property type="entry name" value="CHAOPTIN-RELATED"/>
    <property type="match status" value="1"/>
</dbReference>
<feature type="transmembrane region" description="Helical" evidence="4">
    <location>
        <begin position="401"/>
        <end position="425"/>
    </location>
</feature>
<evidence type="ECO:0000256" key="3">
    <source>
        <dbReference type="ARBA" id="ARBA00022737"/>
    </source>
</evidence>
<dbReference type="SMART" id="SM00369">
    <property type="entry name" value="LRR_TYP"/>
    <property type="match status" value="4"/>
</dbReference>
<dbReference type="AlphaFoldDB" id="A0A182PG94"/>
<dbReference type="InterPro" id="IPR003591">
    <property type="entry name" value="Leu-rich_rpt_typical-subtyp"/>
</dbReference>
<reference evidence="7" key="1">
    <citation type="submission" date="2013-03" db="EMBL/GenBank/DDBJ databases">
        <title>The Genome Sequence of Anopheles epiroticus epiroticus2.</title>
        <authorList>
            <consortium name="The Broad Institute Genomics Platform"/>
            <person name="Neafsey D.E."/>
            <person name="Howell P."/>
            <person name="Walker B."/>
            <person name="Young S.K."/>
            <person name="Zeng Q."/>
            <person name="Gargeya S."/>
            <person name="Fitzgerald M."/>
            <person name="Haas B."/>
            <person name="Abouelleil A."/>
            <person name="Allen A.W."/>
            <person name="Alvarado L."/>
            <person name="Arachchi H.M."/>
            <person name="Berlin A.M."/>
            <person name="Chapman S.B."/>
            <person name="Gainer-Dewar J."/>
            <person name="Goldberg J."/>
            <person name="Griggs A."/>
            <person name="Gujja S."/>
            <person name="Hansen M."/>
            <person name="Howarth C."/>
            <person name="Imamovic A."/>
            <person name="Ireland A."/>
            <person name="Larimer J."/>
            <person name="McCowan C."/>
            <person name="Murphy C."/>
            <person name="Pearson M."/>
            <person name="Poon T.W."/>
            <person name="Priest M."/>
            <person name="Roberts A."/>
            <person name="Saif S."/>
            <person name="Shea T."/>
            <person name="Sisk P."/>
            <person name="Sykes S."/>
            <person name="Wortman J."/>
            <person name="Nusbaum C."/>
            <person name="Birren B."/>
        </authorList>
    </citation>
    <scope>NUCLEOTIDE SEQUENCE [LARGE SCALE GENOMIC DNA]</scope>
    <source>
        <strain evidence="7">Epiroticus2</strain>
    </source>
</reference>
<evidence type="ECO:0000256" key="2">
    <source>
        <dbReference type="ARBA" id="ARBA00022729"/>
    </source>
</evidence>
<dbReference type="Pfam" id="PF13855">
    <property type="entry name" value="LRR_8"/>
    <property type="match status" value="1"/>
</dbReference>
<dbReference type="GO" id="GO:0005886">
    <property type="term" value="C:plasma membrane"/>
    <property type="evidence" value="ECO:0007669"/>
    <property type="project" value="TreeGrafter"/>
</dbReference>
<organism evidence="6 7">
    <name type="scientific">Anopheles epiroticus</name>
    <dbReference type="NCBI Taxonomy" id="199890"/>
    <lineage>
        <taxon>Eukaryota</taxon>
        <taxon>Metazoa</taxon>
        <taxon>Ecdysozoa</taxon>
        <taxon>Arthropoda</taxon>
        <taxon>Hexapoda</taxon>
        <taxon>Insecta</taxon>
        <taxon>Pterygota</taxon>
        <taxon>Neoptera</taxon>
        <taxon>Endopterygota</taxon>
        <taxon>Diptera</taxon>
        <taxon>Nematocera</taxon>
        <taxon>Culicoidea</taxon>
        <taxon>Culicidae</taxon>
        <taxon>Anophelinae</taxon>
        <taxon>Anopheles</taxon>
    </lineage>
</organism>
<keyword evidence="3" id="KW-0677">Repeat</keyword>
<evidence type="ECO:0000256" key="5">
    <source>
        <dbReference type="SAM" id="SignalP"/>
    </source>
</evidence>
<evidence type="ECO:0000313" key="7">
    <source>
        <dbReference type="Proteomes" id="UP000075885"/>
    </source>
</evidence>
<dbReference type="EnsemblMetazoa" id="AEPI005953-RA">
    <property type="protein sequence ID" value="AEPI005953-PA"/>
    <property type="gene ID" value="AEPI005953"/>
</dbReference>
<evidence type="ECO:0000313" key="6">
    <source>
        <dbReference type="EnsemblMetazoa" id="AEPI005953-PA"/>
    </source>
</evidence>
<keyword evidence="4" id="KW-0812">Transmembrane</keyword>
<evidence type="ECO:0000256" key="1">
    <source>
        <dbReference type="ARBA" id="ARBA00022614"/>
    </source>
</evidence>
<dbReference type="InterPro" id="IPR050541">
    <property type="entry name" value="LRR_TM_domain-containing"/>
</dbReference>